<sequence>MQSQNPGSQIGAAVKVLATPEPVRQACARADAAVAKLRFHEGLRHRWPQARTEAAVREASASALCEGARIDISELRQAAADGSLAGRVEDASWAIGVGALAAQLHLVEVMAPLNVRGRRGRRAPVNFPALLAGLHRDACVGLLQLGLIKPDQVGLPLAGAGQEKVERARVLAAAAGPAWVRAALVHAELSDAFAGPSGVVARAGARWVMVNGGAEPTGVALVSERCGRDGLGYRAKLRAYRRASPDGVGAWIAWIVEAAAQGAERGADLALEVLGQKLAK</sequence>
<name>A0A2I1IPU0_9ACTO</name>
<dbReference type="RefSeq" id="WP_024330771.1">
    <property type="nucleotide sequence ID" value="NZ_JASOXK010000001.1"/>
</dbReference>
<dbReference type="Proteomes" id="UP000235122">
    <property type="component" value="Unassembled WGS sequence"/>
</dbReference>
<evidence type="ECO:0008006" key="3">
    <source>
        <dbReference type="Google" id="ProtNLM"/>
    </source>
</evidence>
<reference evidence="1 2" key="1">
    <citation type="submission" date="2017-12" db="EMBL/GenBank/DDBJ databases">
        <title>Phylogenetic diversity of female urinary microbiome.</title>
        <authorList>
            <person name="Thomas-White K."/>
            <person name="Wolfe A.J."/>
        </authorList>
    </citation>
    <scope>NUCLEOTIDE SEQUENCE [LARGE SCALE GENOMIC DNA]</scope>
    <source>
        <strain evidence="1 2">UMB0402</strain>
    </source>
</reference>
<gene>
    <name evidence="1" type="ORF">CYJ19_00695</name>
</gene>
<evidence type="ECO:0000313" key="2">
    <source>
        <dbReference type="Proteomes" id="UP000235122"/>
    </source>
</evidence>
<protein>
    <recommendedName>
        <fullName evidence="3">Oxidoreductase</fullName>
    </recommendedName>
</protein>
<dbReference type="STRING" id="33007.HMPREF3198_00766"/>
<proteinExistence type="predicted"/>
<organism evidence="1 2">
    <name type="scientific">Winkia neuii</name>
    <dbReference type="NCBI Taxonomy" id="33007"/>
    <lineage>
        <taxon>Bacteria</taxon>
        <taxon>Bacillati</taxon>
        <taxon>Actinomycetota</taxon>
        <taxon>Actinomycetes</taxon>
        <taxon>Actinomycetales</taxon>
        <taxon>Actinomycetaceae</taxon>
        <taxon>Winkia</taxon>
    </lineage>
</organism>
<comment type="caution">
    <text evidence="1">The sequence shown here is derived from an EMBL/GenBank/DDBJ whole genome shotgun (WGS) entry which is preliminary data.</text>
</comment>
<dbReference type="AlphaFoldDB" id="A0A2I1IPU0"/>
<keyword evidence="2" id="KW-1185">Reference proteome</keyword>
<evidence type="ECO:0000313" key="1">
    <source>
        <dbReference type="EMBL" id="PKY73143.1"/>
    </source>
</evidence>
<dbReference type="GeneID" id="35866142"/>
<dbReference type="EMBL" id="PKKO01000001">
    <property type="protein sequence ID" value="PKY73143.1"/>
    <property type="molecule type" value="Genomic_DNA"/>
</dbReference>
<accession>A0A2I1IPU0</accession>